<evidence type="ECO:0000313" key="8">
    <source>
        <dbReference type="EMBL" id="MBL1079118.1"/>
    </source>
</evidence>
<dbReference type="PANTHER" id="PTHR43756">
    <property type="entry name" value="CHOLINE MONOOXYGENASE, CHLOROPLASTIC"/>
    <property type="match status" value="1"/>
</dbReference>
<dbReference type="PRINTS" id="PR00090">
    <property type="entry name" value="RNGDIOXGNASE"/>
</dbReference>
<dbReference type="PANTHER" id="PTHR43756:SF5">
    <property type="entry name" value="CHOLINE MONOOXYGENASE, CHLOROPLASTIC"/>
    <property type="match status" value="1"/>
</dbReference>
<evidence type="ECO:0000256" key="4">
    <source>
        <dbReference type="ARBA" id="ARBA00023002"/>
    </source>
</evidence>
<keyword evidence="2" id="KW-0001">2Fe-2S</keyword>
<dbReference type="Pfam" id="PF00848">
    <property type="entry name" value="Ring_hydroxyl_A"/>
    <property type="match status" value="1"/>
</dbReference>
<evidence type="ECO:0000256" key="5">
    <source>
        <dbReference type="ARBA" id="ARBA00023004"/>
    </source>
</evidence>
<keyword evidence="4" id="KW-0560">Oxidoreductase</keyword>
<dbReference type="InterPro" id="IPR001663">
    <property type="entry name" value="Rng_hydr_dOase-A"/>
</dbReference>
<evidence type="ECO:0000256" key="3">
    <source>
        <dbReference type="ARBA" id="ARBA00022723"/>
    </source>
</evidence>
<evidence type="ECO:0000256" key="6">
    <source>
        <dbReference type="ARBA" id="ARBA00023014"/>
    </source>
</evidence>
<keyword evidence="8" id="KW-0223">Dioxygenase</keyword>
<dbReference type="Pfam" id="PF00355">
    <property type="entry name" value="Rieske"/>
    <property type="match status" value="1"/>
</dbReference>
<evidence type="ECO:0000256" key="1">
    <source>
        <dbReference type="ARBA" id="ARBA00001962"/>
    </source>
</evidence>
<sequence>MLTTSQTDIDRILTALDAYRGTHPPALSLPPESYRSPELWELERQKIFHRSWWLVAHADQLAETGDYVAVSIAGEQIVVTRAADGELYALSPICRHRLMPLVKDGAGHTDSFTCQYHLWKYGLDGRLKGAPYMGGNKEFEAEQCRLPGFAVADWNGFVWVNLDANAAPIGDHLDLAAPQFDNYRLGEMVQVDSWSMPWQVNWKLVMENGHENYHVIGLHRETLEPFMPGGGDLHVETYSPWVLHARIPFTLPLPSDTLALSDIQQRHGMLLMTFPTGAFIALSDRVVWLSILPQTVDRVQVVGGVLTTPELARDSAEVELTQQAVTAMINDEDRVGLEAVQRGVTSRYAQRGHLSPKESPGILAFYRNLATALLDDNPWPGSR</sequence>
<dbReference type="InterPro" id="IPR036922">
    <property type="entry name" value="Rieske_2Fe-2S_sf"/>
</dbReference>
<dbReference type="EMBL" id="JAERRJ010000014">
    <property type="protein sequence ID" value="MBL1079118.1"/>
    <property type="molecule type" value="Genomic_DNA"/>
</dbReference>
<comment type="caution">
    <text evidence="8">The sequence shown here is derived from an EMBL/GenBank/DDBJ whole genome shotgun (WGS) entry which is preliminary data.</text>
</comment>
<dbReference type="CDD" id="cd03469">
    <property type="entry name" value="Rieske_RO_Alpha_N"/>
    <property type="match status" value="1"/>
</dbReference>
<dbReference type="SUPFAM" id="SSF55961">
    <property type="entry name" value="Bet v1-like"/>
    <property type="match status" value="1"/>
</dbReference>
<gene>
    <name evidence="8" type="ORF">JK358_32410</name>
</gene>
<keyword evidence="6" id="KW-0411">Iron-sulfur</keyword>
<evidence type="ECO:0000256" key="2">
    <source>
        <dbReference type="ARBA" id="ARBA00022714"/>
    </source>
</evidence>
<keyword evidence="3" id="KW-0479">Metal-binding</keyword>
<name>A0ABS1MIQ3_9NOCA</name>
<protein>
    <submittedName>
        <fullName evidence="8">Aromatic ring-hydroxylating dioxygenase subunit alpha</fullName>
    </submittedName>
</protein>
<comment type="cofactor">
    <cofactor evidence="1">
        <name>Fe cation</name>
        <dbReference type="ChEBI" id="CHEBI:24875"/>
    </cofactor>
</comment>
<reference evidence="8 9" key="1">
    <citation type="submission" date="2021-01" db="EMBL/GenBank/DDBJ databases">
        <title>WGS of actinomycetes isolated from Thailand.</title>
        <authorList>
            <person name="Thawai C."/>
        </authorList>
    </citation>
    <scope>NUCLEOTIDE SEQUENCE [LARGE SCALE GENOMIC DNA]</scope>
    <source>
        <strain evidence="8 9">LPG 2</strain>
    </source>
</reference>
<dbReference type="Proteomes" id="UP000602198">
    <property type="component" value="Unassembled WGS sequence"/>
</dbReference>
<dbReference type="PROSITE" id="PS51296">
    <property type="entry name" value="RIESKE"/>
    <property type="match status" value="1"/>
</dbReference>
<keyword evidence="9" id="KW-1185">Reference proteome</keyword>
<dbReference type="InterPro" id="IPR017941">
    <property type="entry name" value="Rieske_2Fe-2S"/>
</dbReference>
<dbReference type="Gene3D" id="2.102.10.10">
    <property type="entry name" value="Rieske [2Fe-2S] iron-sulphur domain"/>
    <property type="match status" value="1"/>
</dbReference>
<dbReference type="RefSeq" id="WP_201954989.1">
    <property type="nucleotide sequence ID" value="NZ_JAERRJ010000014.1"/>
</dbReference>
<organism evidence="8 9">
    <name type="scientific">Nocardia acididurans</name>
    <dbReference type="NCBI Taxonomy" id="2802282"/>
    <lineage>
        <taxon>Bacteria</taxon>
        <taxon>Bacillati</taxon>
        <taxon>Actinomycetota</taxon>
        <taxon>Actinomycetes</taxon>
        <taxon>Mycobacteriales</taxon>
        <taxon>Nocardiaceae</taxon>
        <taxon>Nocardia</taxon>
    </lineage>
</organism>
<evidence type="ECO:0000259" key="7">
    <source>
        <dbReference type="PROSITE" id="PS51296"/>
    </source>
</evidence>
<dbReference type="Gene3D" id="3.90.380.10">
    <property type="entry name" value="Naphthalene 1,2-dioxygenase Alpha Subunit, Chain A, domain 1"/>
    <property type="match status" value="2"/>
</dbReference>
<proteinExistence type="predicted"/>
<dbReference type="GO" id="GO:0051213">
    <property type="term" value="F:dioxygenase activity"/>
    <property type="evidence" value="ECO:0007669"/>
    <property type="project" value="UniProtKB-KW"/>
</dbReference>
<dbReference type="SUPFAM" id="SSF50022">
    <property type="entry name" value="ISP domain"/>
    <property type="match status" value="1"/>
</dbReference>
<feature type="domain" description="Rieske" evidence="7">
    <location>
        <begin position="53"/>
        <end position="160"/>
    </location>
</feature>
<accession>A0ABS1MIQ3</accession>
<keyword evidence="5" id="KW-0408">Iron</keyword>
<dbReference type="InterPro" id="IPR015879">
    <property type="entry name" value="Ring_hydroxy_dOase_asu_C_dom"/>
</dbReference>
<evidence type="ECO:0000313" key="9">
    <source>
        <dbReference type="Proteomes" id="UP000602198"/>
    </source>
</evidence>